<dbReference type="GO" id="GO:0016298">
    <property type="term" value="F:lipase activity"/>
    <property type="evidence" value="ECO:0007669"/>
    <property type="project" value="InterPro"/>
</dbReference>
<dbReference type="InterPro" id="IPR000734">
    <property type="entry name" value="TAG_lipase"/>
</dbReference>
<evidence type="ECO:0000256" key="2">
    <source>
        <dbReference type="ARBA" id="ARBA00010701"/>
    </source>
</evidence>
<organism evidence="7 8">
    <name type="scientific">Cloeon dipterum</name>
    <dbReference type="NCBI Taxonomy" id="197152"/>
    <lineage>
        <taxon>Eukaryota</taxon>
        <taxon>Metazoa</taxon>
        <taxon>Ecdysozoa</taxon>
        <taxon>Arthropoda</taxon>
        <taxon>Hexapoda</taxon>
        <taxon>Insecta</taxon>
        <taxon>Pterygota</taxon>
        <taxon>Palaeoptera</taxon>
        <taxon>Ephemeroptera</taxon>
        <taxon>Pisciforma</taxon>
        <taxon>Baetidae</taxon>
        <taxon>Cloeon</taxon>
    </lineage>
</organism>
<evidence type="ECO:0000256" key="1">
    <source>
        <dbReference type="ARBA" id="ARBA00004613"/>
    </source>
</evidence>
<feature type="chain" id="PRO_5035867699" description="Lipase domain-containing protein" evidence="5">
    <location>
        <begin position="28"/>
        <end position="401"/>
    </location>
</feature>
<dbReference type="GO" id="GO:0017171">
    <property type="term" value="F:serine hydrolase activity"/>
    <property type="evidence" value="ECO:0007669"/>
    <property type="project" value="TreeGrafter"/>
</dbReference>
<keyword evidence="3" id="KW-0964">Secreted</keyword>
<feature type="domain" description="Lipase" evidence="6">
    <location>
        <begin position="62"/>
        <end position="312"/>
    </location>
</feature>
<dbReference type="InterPro" id="IPR029058">
    <property type="entry name" value="AB_hydrolase_fold"/>
</dbReference>
<evidence type="ECO:0000313" key="7">
    <source>
        <dbReference type="EMBL" id="CAB3381365.1"/>
    </source>
</evidence>
<dbReference type="EMBL" id="CADEPI010000232">
    <property type="protein sequence ID" value="CAB3381365.1"/>
    <property type="molecule type" value="Genomic_DNA"/>
</dbReference>
<dbReference type="Pfam" id="PF00151">
    <property type="entry name" value="Lipase"/>
    <property type="match status" value="1"/>
</dbReference>
<keyword evidence="5" id="KW-0732">Signal</keyword>
<dbReference type="PANTHER" id="PTHR11610">
    <property type="entry name" value="LIPASE"/>
    <property type="match status" value="1"/>
</dbReference>
<comment type="similarity">
    <text evidence="2 4">Belongs to the AB hydrolase superfamily. Lipase family.</text>
</comment>
<evidence type="ECO:0000256" key="5">
    <source>
        <dbReference type="SAM" id="SignalP"/>
    </source>
</evidence>
<comment type="subcellular location">
    <subcellularLocation>
        <location evidence="1">Secreted</location>
    </subcellularLocation>
</comment>
<comment type="caution">
    <text evidence="7">The sequence shown here is derived from an EMBL/GenBank/DDBJ whole genome shotgun (WGS) entry which is preliminary data.</text>
</comment>
<dbReference type="GO" id="GO:0005615">
    <property type="term" value="C:extracellular space"/>
    <property type="evidence" value="ECO:0007669"/>
    <property type="project" value="TreeGrafter"/>
</dbReference>
<gene>
    <name evidence="7" type="ORF">CLODIP_2_CD02817</name>
</gene>
<name>A0A8S1DL49_9INSE</name>
<accession>A0A8S1DL49</accession>
<dbReference type="Proteomes" id="UP000494165">
    <property type="component" value="Unassembled WGS sequence"/>
</dbReference>
<dbReference type="GO" id="GO:0016042">
    <property type="term" value="P:lipid catabolic process"/>
    <property type="evidence" value="ECO:0007669"/>
    <property type="project" value="TreeGrafter"/>
</dbReference>
<dbReference type="PRINTS" id="PR00821">
    <property type="entry name" value="TAGLIPASE"/>
</dbReference>
<dbReference type="OrthoDB" id="8183961at2759"/>
<keyword evidence="8" id="KW-1185">Reference proteome</keyword>
<evidence type="ECO:0000256" key="3">
    <source>
        <dbReference type="ARBA" id="ARBA00022525"/>
    </source>
</evidence>
<reference evidence="7 8" key="1">
    <citation type="submission" date="2020-04" db="EMBL/GenBank/DDBJ databases">
        <authorList>
            <person name="Alioto T."/>
            <person name="Alioto T."/>
            <person name="Gomez Garrido J."/>
        </authorList>
    </citation>
    <scope>NUCLEOTIDE SEQUENCE [LARGE SCALE GENOMIC DNA]</scope>
</reference>
<dbReference type="InterPro" id="IPR013818">
    <property type="entry name" value="Lipase"/>
</dbReference>
<evidence type="ECO:0000313" key="8">
    <source>
        <dbReference type="Proteomes" id="UP000494165"/>
    </source>
</evidence>
<feature type="signal peptide" evidence="5">
    <location>
        <begin position="1"/>
        <end position="27"/>
    </location>
</feature>
<evidence type="ECO:0000259" key="6">
    <source>
        <dbReference type="Pfam" id="PF00151"/>
    </source>
</evidence>
<evidence type="ECO:0000256" key="4">
    <source>
        <dbReference type="RuleBase" id="RU004262"/>
    </source>
</evidence>
<dbReference type="SUPFAM" id="SSF53474">
    <property type="entry name" value="alpha/beta-Hydrolases"/>
    <property type="match status" value="1"/>
</dbReference>
<sequence length="401" mass="45115">MASCVPWTVAVLCVFAAFLAVISNCEGQRQRPHQARQDPPADMLLLDRENKTGNASANCIQKDERLQCPDPDIRFYLYVGSSGEADEINTTDPEWFARSKFNPEAPTVMLVHGYRGGESLMPTVVLKNAYIKLGTHNLITVDYGPLVKTPCYIQAVNSLKAASKCIAQMLDYFREQNIASEKFTCIGFSLGSHVCGLIDNFVDTKLDKIIALDPARPLLANRWDSDKLDPKDAKQVQVVHTNAGFYGQTGWTGTIDFCVNNGAQPYCQKTRRVFRPRRPSSDEQLCSHAHAICYMAQSLWRERAQVGEPCANRCPQSNFFDRRGPSVIMGQFTPSYATGTYCVKNDVPAYCLGADPNDPEFGDIRCCPVIHNNTRSRISNFVSDRRAERRKKMWRRFENDN</sequence>
<proteinExistence type="inferred from homology"/>
<dbReference type="PANTHER" id="PTHR11610:SF172">
    <property type="entry name" value="LIPASE MEMBER H-A-LIKE PROTEIN"/>
    <property type="match status" value="1"/>
</dbReference>
<dbReference type="Gene3D" id="3.40.50.1820">
    <property type="entry name" value="alpha/beta hydrolase"/>
    <property type="match status" value="1"/>
</dbReference>
<dbReference type="AlphaFoldDB" id="A0A8S1DL49"/>
<protein>
    <recommendedName>
        <fullName evidence="6">Lipase domain-containing protein</fullName>
    </recommendedName>
</protein>